<dbReference type="AlphaFoldDB" id="A0A367Y5S6"/>
<comment type="caution">
    <text evidence="7">The sequence shown here is derived from an EMBL/GenBank/DDBJ whole genome shotgun (WGS) entry which is preliminary data.</text>
</comment>
<feature type="domain" description="Solute-binding protein family 5" evidence="6">
    <location>
        <begin position="82"/>
        <end position="434"/>
    </location>
</feature>
<evidence type="ECO:0000256" key="1">
    <source>
        <dbReference type="ARBA" id="ARBA00004196"/>
    </source>
</evidence>
<dbReference type="InterPro" id="IPR000914">
    <property type="entry name" value="SBP_5_dom"/>
</dbReference>
<reference evidence="7 8" key="1">
    <citation type="submission" date="2018-07" db="EMBL/GenBank/DDBJ databases">
        <title>Microbacterium endoborsara sp. nov., a novel actinobacterium isolated from Borszczowia aralocaspica.</title>
        <authorList>
            <person name="An D."/>
        </authorList>
    </citation>
    <scope>NUCLEOTIDE SEQUENCE [LARGE SCALE GENOMIC DNA]</scope>
    <source>
        <strain evidence="7 8">C1.15228</strain>
    </source>
</reference>
<evidence type="ECO:0000259" key="6">
    <source>
        <dbReference type="Pfam" id="PF00496"/>
    </source>
</evidence>
<evidence type="ECO:0000313" key="8">
    <source>
        <dbReference type="Proteomes" id="UP000253508"/>
    </source>
</evidence>
<dbReference type="PANTHER" id="PTHR30290:SF10">
    <property type="entry name" value="PERIPLASMIC OLIGOPEPTIDE-BINDING PROTEIN-RELATED"/>
    <property type="match status" value="1"/>
</dbReference>
<accession>A0A367Y5S6</accession>
<dbReference type="GO" id="GO:0043190">
    <property type="term" value="C:ATP-binding cassette (ABC) transporter complex"/>
    <property type="evidence" value="ECO:0007669"/>
    <property type="project" value="InterPro"/>
</dbReference>
<dbReference type="GO" id="GO:0030313">
    <property type="term" value="C:cell envelope"/>
    <property type="evidence" value="ECO:0007669"/>
    <property type="project" value="UniProtKB-SubCell"/>
</dbReference>
<evidence type="ECO:0000256" key="5">
    <source>
        <dbReference type="SAM" id="SignalP"/>
    </source>
</evidence>
<comment type="subcellular location">
    <subcellularLocation>
        <location evidence="1">Cell envelope</location>
    </subcellularLocation>
</comment>
<comment type="similarity">
    <text evidence="2">Belongs to the bacterial solute-binding protein 5 family.</text>
</comment>
<keyword evidence="8" id="KW-1185">Reference proteome</keyword>
<protein>
    <submittedName>
        <fullName evidence="7">ABC transporter substrate-binding protein</fullName>
    </submittedName>
</protein>
<dbReference type="GO" id="GO:0015833">
    <property type="term" value="P:peptide transport"/>
    <property type="evidence" value="ECO:0007669"/>
    <property type="project" value="TreeGrafter"/>
</dbReference>
<proteinExistence type="inferred from homology"/>
<sequence length="517" mass="55585">MKGPKMARWKTAGIVLLAGALTLAGCSGDSGSGSSGGADSILSIGSTTGPQSWDPADIGDANYKPYAQAAYDTLILRQPDGEYVPMLAKSWEFSDDNRTITLELRDDVTFSDGAAFNAEAVVANFEHFSSGTGPLNTQLTGLESVEATGEFTVTATFAEPIPDLVYNLSDAAGRMASPDSLDGGGLATVPVGSGPYVMSETDTVQGSVYTLTARDDYWNPDLQEFDEVEFRVFEDESALFNALRSGQIDAGNLTSPDTVQNATAAGYTILKPEAHISWFGLILFDRDGTMVPELADPRVREALAWAIDRETLASVTLGIDDGTIDTQMFNEGSPAWSSELADAYHYDVDKAKALMAEAGVDGFTLTLPASGLFTQGMMTGVQNNLAEIGVDVVWEDVPSQAFISDMLGGKYAASVMVLGAVPTDWSVVQNYLTPTSAWNPLGTTNDDLQALIDAIPGETDDEREASFREINQFVIDNNWFQPWFWAEENFAVNEDTVKVELQLQQNVPSIYNYSPAA</sequence>
<dbReference type="InterPro" id="IPR030678">
    <property type="entry name" value="Peptide/Ni-bd"/>
</dbReference>
<dbReference type="Pfam" id="PF00496">
    <property type="entry name" value="SBP_bac_5"/>
    <property type="match status" value="1"/>
</dbReference>
<name>A0A367Y5S6_9MICO</name>
<dbReference type="EMBL" id="QORO01000001">
    <property type="protein sequence ID" value="RCK61197.1"/>
    <property type="molecule type" value="Genomic_DNA"/>
</dbReference>
<dbReference type="PROSITE" id="PS51257">
    <property type="entry name" value="PROKAR_LIPOPROTEIN"/>
    <property type="match status" value="1"/>
</dbReference>
<dbReference type="GO" id="GO:1904680">
    <property type="term" value="F:peptide transmembrane transporter activity"/>
    <property type="evidence" value="ECO:0007669"/>
    <property type="project" value="TreeGrafter"/>
</dbReference>
<feature type="signal peptide" evidence="5">
    <location>
        <begin position="1"/>
        <end position="24"/>
    </location>
</feature>
<dbReference type="PIRSF" id="PIRSF002741">
    <property type="entry name" value="MppA"/>
    <property type="match status" value="1"/>
</dbReference>
<keyword evidence="4 5" id="KW-0732">Signal</keyword>
<dbReference type="Proteomes" id="UP000253508">
    <property type="component" value="Unassembled WGS sequence"/>
</dbReference>
<dbReference type="Gene3D" id="3.40.190.10">
    <property type="entry name" value="Periplasmic binding protein-like II"/>
    <property type="match status" value="1"/>
</dbReference>
<organism evidence="7 8">
    <name type="scientific">Microbacterium sorbitolivorans</name>
    <dbReference type="NCBI Taxonomy" id="1867410"/>
    <lineage>
        <taxon>Bacteria</taxon>
        <taxon>Bacillati</taxon>
        <taxon>Actinomycetota</taxon>
        <taxon>Actinomycetes</taxon>
        <taxon>Micrococcales</taxon>
        <taxon>Microbacteriaceae</taxon>
        <taxon>Microbacterium</taxon>
    </lineage>
</organism>
<evidence type="ECO:0000256" key="3">
    <source>
        <dbReference type="ARBA" id="ARBA00022448"/>
    </source>
</evidence>
<feature type="chain" id="PRO_5038459183" evidence="5">
    <location>
        <begin position="25"/>
        <end position="517"/>
    </location>
</feature>
<dbReference type="InterPro" id="IPR039424">
    <property type="entry name" value="SBP_5"/>
</dbReference>
<evidence type="ECO:0000313" key="7">
    <source>
        <dbReference type="EMBL" id="RCK61197.1"/>
    </source>
</evidence>
<evidence type="ECO:0000256" key="4">
    <source>
        <dbReference type="ARBA" id="ARBA00022729"/>
    </source>
</evidence>
<dbReference type="Gene3D" id="3.10.105.10">
    <property type="entry name" value="Dipeptide-binding Protein, Domain 3"/>
    <property type="match status" value="1"/>
</dbReference>
<gene>
    <name evidence="7" type="ORF">DTO57_00650</name>
</gene>
<dbReference type="GO" id="GO:0042597">
    <property type="term" value="C:periplasmic space"/>
    <property type="evidence" value="ECO:0007669"/>
    <property type="project" value="UniProtKB-ARBA"/>
</dbReference>
<dbReference type="SUPFAM" id="SSF53850">
    <property type="entry name" value="Periplasmic binding protein-like II"/>
    <property type="match status" value="1"/>
</dbReference>
<dbReference type="PANTHER" id="PTHR30290">
    <property type="entry name" value="PERIPLASMIC BINDING COMPONENT OF ABC TRANSPORTER"/>
    <property type="match status" value="1"/>
</dbReference>
<keyword evidence="3" id="KW-0813">Transport</keyword>
<evidence type="ECO:0000256" key="2">
    <source>
        <dbReference type="ARBA" id="ARBA00005695"/>
    </source>
</evidence>